<sequence>MSTKREINTLIDLARKVGQAFCDKNTFKETSSDQIIQEWKYQGAKFRMNFQKTQSDEIAIENCYAQMRKKLRELNLGAPSESSMRLVSNFAKVEELILLDELWEELDANNQS</sequence>
<proteinExistence type="predicted"/>
<name>A0A381VLV5_9ZZZZ</name>
<evidence type="ECO:0000313" key="1">
    <source>
        <dbReference type="EMBL" id="SVA41315.1"/>
    </source>
</evidence>
<organism evidence="1">
    <name type="scientific">marine metagenome</name>
    <dbReference type="NCBI Taxonomy" id="408172"/>
    <lineage>
        <taxon>unclassified sequences</taxon>
        <taxon>metagenomes</taxon>
        <taxon>ecological metagenomes</taxon>
    </lineage>
</organism>
<dbReference type="AlphaFoldDB" id="A0A381VLV5"/>
<accession>A0A381VLV5</accession>
<gene>
    <name evidence="1" type="ORF">METZ01_LOCUS94169</name>
</gene>
<dbReference type="EMBL" id="UINC01009207">
    <property type="protein sequence ID" value="SVA41315.1"/>
    <property type="molecule type" value="Genomic_DNA"/>
</dbReference>
<reference evidence="1" key="1">
    <citation type="submission" date="2018-05" db="EMBL/GenBank/DDBJ databases">
        <authorList>
            <person name="Lanie J.A."/>
            <person name="Ng W.-L."/>
            <person name="Kazmierczak K.M."/>
            <person name="Andrzejewski T.M."/>
            <person name="Davidsen T.M."/>
            <person name="Wayne K.J."/>
            <person name="Tettelin H."/>
            <person name="Glass J.I."/>
            <person name="Rusch D."/>
            <person name="Podicherti R."/>
            <person name="Tsui H.-C.T."/>
            <person name="Winkler M.E."/>
        </authorList>
    </citation>
    <scope>NUCLEOTIDE SEQUENCE</scope>
</reference>
<protein>
    <submittedName>
        <fullName evidence="1">Uncharacterized protein</fullName>
    </submittedName>
</protein>